<keyword evidence="1" id="KW-0812">Transmembrane</keyword>
<dbReference type="Proteomes" id="UP000244013">
    <property type="component" value="Unassembled WGS sequence"/>
</dbReference>
<organism evidence="2 3">
    <name type="scientific">Sphingomonas faeni</name>
    <dbReference type="NCBI Taxonomy" id="185950"/>
    <lineage>
        <taxon>Bacteria</taxon>
        <taxon>Pseudomonadati</taxon>
        <taxon>Pseudomonadota</taxon>
        <taxon>Alphaproteobacteria</taxon>
        <taxon>Sphingomonadales</taxon>
        <taxon>Sphingomonadaceae</taxon>
        <taxon>Sphingomonas</taxon>
    </lineage>
</organism>
<gene>
    <name evidence="2" type="ORF">C8J25_10245</name>
</gene>
<accession>A0A2T5U8W8</accession>
<keyword evidence="1" id="KW-0472">Membrane</keyword>
<evidence type="ECO:0000256" key="1">
    <source>
        <dbReference type="SAM" id="Phobius"/>
    </source>
</evidence>
<comment type="caution">
    <text evidence="2">The sequence shown here is derived from an EMBL/GenBank/DDBJ whole genome shotgun (WGS) entry which is preliminary data.</text>
</comment>
<proteinExistence type="predicted"/>
<sequence>MLRFHAAINVRTYGVVSVMGVPGVSGIKPVRIACQRSCHDLERYNMPLPSKLSVAQTMIVTAATAFSSTLCLLAVVGPVYDRLAHTTLSSPHIRPSALA</sequence>
<reference evidence="2 3" key="1">
    <citation type="submission" date="2018-04" db="EMBL/GenBank/DDBJ databases">
        <title>Genomic Encyclopedia of Type Strains, Phase III (KMG-III): the genomes of soil and plant-associated and newly described type strains.</title>
        <authorList>
            <person name="Whitman W."/>
        </authorList>
    </citation>
    <scope>NUCLEOTIDE SEQUENCE [LARGE SCALE GENOMIC DNA]</scope>
    <source>
        <strain evidence="2 3">MA-olki</strain>
    </source>
</reference>
<name>A0A2T5U8W8_9SPHN</name>
<feature type="transmembrane region" description="Helical" evidence="1">
    <location>
        <begin position="54"/>
        <end position="80"/>
    </location>
</feature>
<dbReference type="EMBL" id="QAYE01000002">
    <property type="protein sequence ID" value="PTW47956.1"/>
    <property type="molecule type" value="Genomic_DNA"/>
</dbReference>
<dbReference type="AlphaFoldDB" id="A0A2T5U8W8"/>
<evidence type="ECO:0000313" key="2">
    <source>
        <dbReference type="EMBL" id="PTW47956.1"/>
    </source>
</evidence>
<dbReference type="GeneID" id="91008070"/>
<keyword evidence="1" id="KW-1133">Transmembrane helix</keyword>
<dbReference type="RefSeq" id="WP_167397662.1">
    <property type="nucleotide sequence ID" value="NZ_QAYE01000002.1"/>
</dbReference>
<protein>
    <submittedName>
        <fullName evidence="2">Uncharacterized protein</fullName>
    </submittedName>
</protein>
<evidence type="ECO:0000313" key="3">
    <source>
        <dbReference type="Proteomes" id="UP000244013"/>
    </source>
</evidence>